<gene>
    <name evidence="12" type="ORF">IAG03_06015</name>
</gene>
<dbReference type="FunFam" id="3.40.50.300:FF:000221">
    <property type="entry name" value="Multidrug ABC transporter ATP-binding protein"/>
    <property type="match status" value="1"/>
</dbReference>
<feature type="transmembrane region" description="Helical" evidence="9">
    <location>
        <begin position="235"/>
        <end position="258"/>
    </location>
</feature>
<protein>
    <submittedName>
        <fullName evidence="12">ABC transporter ATP-binding protein</fullName>
    </submittedName>
</protein>
<dbReference type="SUPFAM" id="SSF52540">
    <property type="entry name" value="P-loop containing nucleoside triphosphate hydrolases"/>
    <property type="match status" value="1"/>
</dbReference>
<dbReference type="Gene3D" id="1.20.1560.10">
    <property type="entry name" value="ABC transporter type 1, transmembrane domain"/>
    <property type="match status" value="1"/>
</dbReference>
<dbReference type="PROSITE" id="PS00211">
    <property type="entry name" value="ABC_TRANSPORTER_1"/>
    <property type="match status" value="1"/>
</dbReference>
<dbReference type="GO" id="GO:0005886">
    <property type="term" value="C:plasma membrane"/>
    <property type="evidence" value="ECO:0007669"/>
    <property type="project" value="UniProtKB-SubCell"/>
</dbReference>
<keyword evidence="7 9" id="KW-1133">Transmembrane helix</keyword>
<dbReference type="InterPro" id="IPR036640">
    <property type="entry name" value="ABC1_TM_sf"/>
</dbReference>
<feature type="transmembrane region" description="Helical" evidence="9">
    <location>
        <begin position="52"/>
        <end position="73"/>
    </location>
</feature>
<feature type="domain" description="ABC transporter" evidence="10">
    <location>
        <begin position="333"/>
        <end position="568"/>
    </location>
</feature>
<feature type="transmembrane region" description="Helical" evidence="9">
    <location>
        <begin position="278"/>
        <end position="297"/>
    </location>
</feature>
<evidence type="ECO:0000259" key="11">
    <source>
        <dbReference type="PROSITE" id="PS50929"/>
    </source>
</evidence>
<comment type="subcellular location">
    <subcellularLocation>
        <location evidence="1">Cell membrane</location>
        <topology evidence="1">Multi-pass membrane protein</topology>
    </subcellularLocation>
</comment>
<dbReference type="SUPFAM" id="SSF90123">
    <property type="entry name" value="ABC transporter transmembrane region"/>
    <property type="match status" value="1"/>
</dbReference>
<dbReference type="AlphaFoldDB" id="A0A926HMW3"/>
<evidence type="ECO:0000256" key="5">
    <source>
        <dbReference type="ARBA" id="ARBA00022741"/>
    </source>
</evidence>
<evidence type="ECO:0000256" key="6">
    <source>
        <dbReference type="ARBA" id="ARBA00022840"/>
    </source>
</evidence>
<evidence type="ECO:0000256" key="1">
    <source>
        <dbReference type="ARBA" id="ARBA00004651"/>
    </source>
</evidence>
<dbReference type="Pfam" id="PF00664">
    <property type="entry name" value="ABC_membrane"/>
    <property type="match status" value="1"/>
</dbReference>
<dbReference type="Proteomes" id="UP000651482">
    <property type="component" value="Unassembled WGS sequence"/>
</dbReference>
<keyword evidence="8 9" id="KW-0472">Membrane</keyword>
<dbReference type="GO" id="GO:0016887">
    <property type="term" value="F:ATP hydrolysis activity"/>
    <property type="evidence" value="ECO:0007669"/>
    <property type="project" value="InterPro"/>
</dbReference>
<evidence type="ECO:0000256" key="4">
    <source>
        <dbReference type="ARBA" id="ARBA00022692"/>
    </source>
</evidence>
<name>A0A926HMW3_9FIRM</name>
<evidence type="ECO:0000256" key="3">
    <source>
        <dbReference type="ARBA" id="ARBA00022475"/>
    </source>
</evidence>
<keyword evidence="4 9" id="KW-0812">Transmembrane</keyword>
<keyword evidence="2" id="KW-0813">Transport</keyword>
<dbReference type="Gene3D" id="3.40.50.300">
    <property type="entry name" value="P-loop containing nucleotide triphosphate hydrolases"/>
    <property type="match status" value="1"/>
</dbReference>
<keyword evidence="5" id="KW-0547">Nucleotide-binding</keyword>
<dbReference type="PANTHER" id="PTHR43394:SF1">
    <property type="entry name" value="ATP-BINDING CASSETTE SUB-FAMILY B MEMBER 10, MITOCHONDRIAL"/>
    <property type="match status" value="1"/>
</dbReference>
<dbReference type="GO" id="GO:0015421">
    <property type="term" value="F:ABC-type oligopeptide transporter activity"/>
    <property type="evidence" value="ECO:0007669"/>
    <property type="project" value="TreeGrafter"/>
</dbReference>
<reference evidence="12" key="1">
    <citation type="submission" date="2020-08" db="EMBL/GenBank/DDBJ databases">
        <title>Genome public.</title>
        <authorList>
            <person name="Liu C."/>
            <person name="Sun Q."/>
        </authorList>
    </citation>
    <scope>NUCLEOTIDE SEQUENCE</scope>
    <source>
        <strain evidence="12">NSJ-40</strain>
    </source>
</reference>
<dbReference type="RefSeq" id="WP_249319057.1">
    <property type="nucleotide sequence ID" value="NZ_JACRSN010000007.1"/>
</dbReference>
<proteinExistence type="predicted"/>
<evidence type="ECO:0000256" key="2">
    <source>
        <dbReference type="ARBA" id="ARBA00022448"/>
    </source>
</evidence>
<dbReference type="InterPro" id="IPR003593">
    <property type="entry name" value="AAA+_ATPase"/>
</dbReference>
<evidence type="ECO:0000256" key="8">
    <source>
        <dbReference type="ARBA" id="ARBA00023136"/>
    </source>
</evidence>
<evidence type="ECO:0000256" key="7">
    <source>
        <dbReference type="ARBA" id="ARBA00022989"/>
    </source>
</evidence>
<dbReference type="InterPro" id="IPR017871">
    <property type="entry name" value="ABC_transporter-like_CS"/>
</dbReference>
<dbReference type="EMBL" id="JACRSN010000007">
    <property type="protein sequence ID" value="MBC8533567.1"/>
    <property type="molecule type" value="Genomic_DNA"/>
</dbReference>
<evidence type="ECO:0000313" key="12">
    <source>
        <dbReference type="EMBL" id="MBC8533567.1"/>
    </source>
</evidence>
<comment type="caution">
    <text evidence="12">The sequence shown here is derived from an EMBL/GenBank/DDBJ whole genome shotgun (WGS) entry which is preliminary data.</text>
</comment>
<sequence>MKDLLIYLKNYRKESMVAPLFKLLEACFELIVPAVMAKIIDIGIQNGDTAYILRMGLLLILFGLVGLLCSATAQYFAAKAAYGFGTALRKDFFRHVNRLSFAELDKIGTSALITRITGDINQVQSGVNLVLRLFLRSPFIVLGALIAAFLIHPRIALIFLLAIPLISGVIYLIIRLNIPVYRHVQQHLDRIARITRENLAGVRVIRAFSRQETEKKRFADETALLRKAQLLAGKISALLNPATYVLVNLSIVAILWYGGKEVSSGTLTQGEVIALVNYMTQILLSLITLANLIVAFAKATASAARIRSVLAYTPSVQDPGGITPDAVPGAPRISFSNVSFRYGNAEEDALHQISFTAKPGETIGVIGGTGAGKSTLVHLICRFYDATAGSVQIDGVSVRAYPFSALRQKIGIVPQRAVLFRGTIRENMRWRKQDATDEEIWKALRIAQAEEFVRAKPEGLDTAVLQEGKNFSGGQRQRLTIARALVGEPEILILDDSASALDFATDAALRRAIRAETQKTTVFLISQRSASLQNAEQILVLDDGRLTGAGTHRELLQSCDVYREICLSQLSNEEVARGEA</sequence>
<keyword evidence="13" id="KW-1185">Reference proteome</keyword>
<dbReference type="PROSITE" id="PS50929">
    <property type="entry name" value="ABC_TM1F"/>
    <property type="match status" value="1"/>
</dbReference>
<feature type="transmembrane region" description="Helical" evidence="9">
    <location>
        <begin position="157"/>
        <end position="174"/>
    </location>
</feature>
<feature type="domain" description="ABC transmembrane type-1" evidence="11">
    <location>
        <begin position="17"/>
        <end position="298"/>
    </location>
</feature>
<dbReference type="Pfam" id="PF00005">
    <property type="entry name" value="ABC_tran"/>
    <property type="match status" value="1"/>
</dbReference>
<dbReference type="CDD" id="cd18548">
    <property type="entry name" value="ABC_6TM_Tm287_like"/>
    <property type="match status" value="1"/>
</dbReference>
<evidence type="ECO:0000313" key="13">
    <source>
        <dbReference type="Proteomes" id="UP000651482"/>
    </source>
</evidence>
<evidence type="ECO:0000259" key="10">
    <source>
        <dbReference type="PROSITE" id="PS50893"/>
    </source>
</evidence>
<dbReference type="InterPro" id="IPR027417">
    <property type="entry name" value="P-loop_NTPase"/>
</dbReference>
<dbReference type="InterPro" id="IPR003439">
    <property type="entry name" value="ABC_transporter-like_ATP-bd"/>
</dbReference>
<keyword evidence="6 12" id="KW-0067">ATP-binding</keyword>
<dbReference type="SMART" id="SM00382">
    <property type="entry name" value="AAA"/>
    <property type="match status" value="1"/>
</dbReference>
<dbReference type="GO" id="GO:0005524">
    <property type="term" value="F:ATP binding"/>
    <property type="evidence" value="ECO:0007669"/>
    <property type="project" value="UniProtKB-KW"/>
</dbReference>
<dbReference type="PANTHER" id="PTHR43394">
    <property type="entry name" value="ATP-DEPENDENT PERMEASE MDL1, MITOCHONDRIAL"/>
    <property type="match status" value="1"/>
</dbReference>
<dbReference type="InterPro" id="IPR011527">
    <property type="entry name" value="ABC1_TM_dom"/>
</dbReference>
<dbReference type="InterPro" id="IPR039421">
    <property type="entry name" value="Type_1_exporter"/>
</dbReference>
<feature type="transmembrane region" description="Helical" evidence="9">
    <location>
        <begin position="133"/>
        <end position="151"/>
    </location>
</feature>
<feature type="transmembrane region" description="Helical" evidence="9">
    <location>
        <begin position="20"/>
        <end position="40"/>
    </location>
</feature>
<dbReference type="PROSITE" id="PS50893">
    <property type="entry name" value="ABC_TRANSPORTER_2"/>
    <property type="match status" value="1"/>
</dbReference>
<organism evidence="12 13">
    <name type="scientific">Yeguia hominis</name>
    <dbReference type="NCBI Taxonomy" id="2763662"/>
    <lineage>
        <taxon>Bacteria</taxon>
        <taxon>Bacillati</taxon>
        <taxon>Bacillota</taxon>
        <taxon>Clostridia</taxon>
        <taxon>Eubacteriales</taxon>
        <taxon>Yeguiaceae</taxon>
        <taxon>Yeguia</taxon>
    </lineage>
</organism>
<evidence type="ECO:0000256" key="9">
    <source>
        <dbReference type="SAM" id="Phobius"/>
    </source>
</evidence>
<keyword evidence="3" id="KW-1003">Cell membrane</keyword>
<accession>A0A926HMW3</accession>